<evidence type="ECO:0000313" key="4">
    <source>
        <dbReference type="Proteomes" id="UP000234881"/>
    </source>
</evidence>
<organism evidence="3 4">
    <name type="scientific">Cohaesibacter celericrescens</name>
    <dbReference type="NCBI Taxonomy" id="2067669"/>
    <lineage>
        <taxon>Bacteria</taxon>
        <taxon>Pseudomonadati</taxon>
        <taxon>Pseudomonadota</taxon>
        <taxon>Alphaproteobacteria</taxon>
        <taxon>Hyphomicrobiales</taxon>
        <taxon>Cohaesibacteraceae</taxon>
    </lineage>
</organism>
<dbReference type="EMBL" id="PKUQ01000031">
    <property type="protein sequence ID" value="PLW76228.1"/>
    <property type="molecule type" value="Genomic_DNA"/>
</dbReference>
<accession>A0A2N5XP75</accession>
<feature type="domain" description="DUF3592" evidence="2">
    <location>
        <begin position="102"/>
        <end position="184"/>
    </location>
</feature>
<name>A0A2N5XP75_9HYPH</name>
<dbReference type="Pfam" id="PF12158">
    <property type="entry name" value="DUF3592"/>
    <property type="match status" value="1"/>
</dbReference>
<sequence>MLDLTLVQFEICDYIRPYIHCVTEYYIMRYQPAYVYPGTQRLGRDPIETTTGWQFNRPRFHADQRKSVRLVRFMLVVLGLLLLIVGAAHFFTAHTAKGWEQVSATVTRADVVRMKYEDGTPVFTAKIEYQYTKNGQTFMGDRFSVQPIRSQSPGEVKRMISAYSVGRTVLAHVNPDRPEKTYLTANPESYLYSLIIPGLIMLALSLAIGQAIYMHAERKQRKAWRFGEFNGPVPNAA</sequence>
<reference evidence="3 4" key="1">
    <citation type="submission" date="2018-01" db="EMBL/GenBank/DDBJ databases">
        <title>The draft genome sequence of Cohaesibacter sp. H1304.</title>
        <authorList>
            <person name="Wang N.-N."/>
            <person name="Du Z.-J."/>
        </authorList>
    </citation>
    <scope>NUCLEOTIDE SEQUENCE [LARGE SCALE GENOMIC DNA]</scope>
    <source>
        <strain evidence="3 4">H1304</strain>
    </source>
</reference>
<comment type="caution">
    <text evidence="3">The sequence shown here is derived from an EMBL/GenBank/DDBJ whole genome shotgun (WGS) entry which is preliminary data.</text>
</comment>
<protein>
    <recommendedName>
        <fullName evidence="2">DUF3592 domain-containing protein</fullName>
    </recommendedName>
</protein>
<dbReference type="Proteomes" id="UP000234881">
    <property type="component" value="Unassembled WGS sequence"/>
</dbReference>
<keyword evidence="4" id="KW-1185">Reference proteome</keyword>
<keyword evidence="1" id="KW-0812">Transmembrane</keyword>
<feature type="transmembrane region" description="Helical" evidence="1">
    <location>
        <begin position="190"/>
        <end position="213"/>
    </location>
</feature>
<keyword evidence="1" id="KW-0472">Membrane</keyword>
<keyword evidence="1" id="KW-1133">Transmembrane helix</keyword>
<feature type="transmembrane region" description="Helical" evidence="1">
    <location>
        <begin position="70"/>
        <end position="91"/>
    </location>
</feature>
<dbReference type="OrthoDB" id="8448215at2"/>
<evidence type="ECO:0000313" key="3">
    <source>
        <dbReference type="EMBL" id="PLW76228.1"/>
    </source>
</evidence>
<dbReference type="AlphaFoldDB" id="A0A2N5XP75"/>
<evidence type="ECO:0000259" key="2">
    <source>
        <dbReference type="Pfam" id="PF12158"/>
    </source>
</evidence>
<dbReference type="InterPro" id="IPR021994">
    <property type="entry name" value="DUF3592"/>
</dbReference>
<gene>
    <name evidence="3" type="ORF">C0081_15090</name>
</gene>
<evidence type="ECO:0000256" key="1">
    <source>
        <dbReference type="SAM" id="Phobius"/>
    </source>
</evidence>
<proteinExistence type="predicted"/>